<dbReference type="FunFam" id="1.10.10.10:FF:000001">
    <property type="entry name" value="LysR family transcriptional regulator"/>
    <property type="match status" value="1"/>
</dbReference>
<dbReference type="InterPro" id="IPR036390">
    <property type="entry name" value="WH_DNA-bd_sf"/>
</dbReference>
<dbReference type="PROSITE" id="PS50931">
    <property type="entry name" value="HTH_LYSR"/>
    <property type="match status" value="1"/>
</dbReference>
<dbReference type="AlphaFoldDB" id="C6W9R3"/>
<comment type="similarity">
    <text evidence="1">Belongs to the LysR transcriptional regulatory family.</text>
</comment>
<dbReference type="Proteomes" id="UP000002213">
    <property type="component" value="Chromosome"/>
</dbReference>
<dbReference type="Pfam" id="PF00126">
    <property type="entry name" value="HTH_1"/>
    <property type="match status" value="1"/>
</dbReference>
<dbReference type="SUPFAM" id="SSF46785">
    <property type="entry name" value="Winged helix' DNA-binding domain"/>
    <property type="match status" value="1"/>
</dbReference>
<dbReference type="PRINTS" id="PR00039">
    <property type="entry name" value="HTHLYSR"/>
</dbReference>
<sequence length="299" mass="31363">MAAVQPHQLAYFLAVAETGSFTRGARRAGVVQSAVSAAVTQLERELGAELFERHYHRVSLTAEGEALLPRARDVLTALDAAREAVAGARGELVGTVRLGTISFTGPLDLAGLLRSFAARHPRVEVHLRQTTSGTATSLDDLRSGALDLALVSTPADGLPGVALTEIHREPLVLVCGRDHPLASAERVGIGQLAGEPFIDFPTGWGNRAVIDHAFASAGVTRAIRTEVTDFALARTLVEHGLGLSIFPAGAVDGPADGPVARVPIRESPEWTIKLARPAPRREGTAATALARAVLDAARA</sequence>
<evidence type="ECO:0000256" key="4">
    <source>
        <dbReference type="ARBA" id="ARBA00023163"/>
    </source>
</evidence>
<dbReference type="SUPFAM" id="SSF53850">
    <property type="entry name" value="Periplasmic binding protein-like II"/>
    <property type="match status" value="1"/>
</dbReference>
<reference evidence="6 7" key="1">
    <citation type="journal article" date="2009" name="Stand. Genomic Sci.">
        <title>Complete genome sequence of Actinosynnema mirum type strain (101).</title>
        <authorList>
            <person name="Land M."/>
            <person name="Lapidus A."/>
            <person name="Mayilraj S."/>
            <person name="Chen F."/>
            <person name="Copeland A."/>
            <person name="Del Rio T.G."/>
            <person name="Nolan M."/>
            <person name="Lucas S."/>
            <person name="Tice H."/>
            <person name="Cheng J.F."/>
            <person name="Chertkov O."/>
            <person name="Bruce D."/>
            <person name="Goodwin L."/>
            <person name="Pitluck S."/>
            <person name="Rohde M."/>
            <person name="Goker M."/>
            <person name="Pati A."/>
            <person name="Ivanova N."/>
            <person name="Mavromatis K."/>
            <person name="Chen A."/>
            <person name="Palaniappan K."/>
            <person name="Hauser L."/>
            <person name="Chang Y.J."/>
            <person name="Jeffries C.C."/>
            <person name="Brettin T."/>
            <person name="Detter J.C."/>
            <person name="Han C."/>
            <person name="Chain P."/>
            <person name="Tindall B.J."/>
            <person name="Bristow J."/>
            <person name="Eisen J.A."/>
            <person name="Markowitz V."/>
            <person name="Hugenholtz P."/>
            <person name="Kyrpides N.C."/>
            <person name="Klenk H.P."/>
        </authorList>
    </citation>
    <scope>NUCLEOTIDE SEQUENCE [LARGE SCALE GENOMIC DNA]</scope>
    <source>
        <strain evidence="7">ATCC 29888 / DSM 43827 / JCM 3225 / NBRC 14064 / NCIMB 13271 / NRRL B-12336 / IMRU 3971 / 101</strain>
    </source>
</reference>
<dbReference type="HOGENOM" id="CLU_039613_6_4_11"/>
<dbReference type="GO" id="GO:0005829">
    <property type="term" value="C:cytosol"/>
    <property type="evidence" value="ECO:0007669"/>
    <property type="project" value="TreeGrafter"/>
</dbReference>
<dbReference type="InterPro" id="IPR050950">
    <property type="entry name" value="HTH-type_LysR_regulators"/>
</dbReference>
<evidence type="ECO:0000256" key="3">
    <source>
        <dbReference type="ARBA" id="ARBA00023125"/>
    </source>
</evidence>
<dbReference type="InterPro" id="IPR005119">
    <property type="entry name" value="LysR_subst-bd"/>
</dbReference>
<evidence type="ECO:0000313" key="7">
    <source>
        <dbReference type="Proteomes" id="UP000002213"/>
    </source>
</evidence>
<dbReference type="GO" id="GO:0003700">
    <property type="term" value="F:DNA-binding transcription factor activity"/>
    <property type="evidence" value="ECO:0007669"/>
    <property type="project" value="InterPro"/>
</dbReference>
<keyword evidence="2" id="KW-0805">Transcription regulation</keyword>
<dbReference type="Pfam" id="PF03466">
    <property type="entry name" value="LysR_substrate"/>
    <property type="match status" value="1"/>
</dbReference>
<organism evidence="6 7">
    <name type="scientific">Actinosynnema mirum (strain ATCC 29888 / DSM 43827 / JCM 3225 / NBRC 14064 / NCIMB 13271 / NRRL B-12336 / IMRU 3971 / 101)</name>
    <dbReference type="NCBI Taxonomy" id="446462"/>
    <lineage>
        <taxon>Bacteria</taxon>
        <taxon>Bacillati</taxon>
        <taxon>Actinomycetota</taxon>
        <taxon>Actinomycetes</taxon>
        <taxon>Pseudonocardiales</taxon>
        <taxon>Pseudonocardiaceae</taxon>
        <taxon>Actinosynnema</taxon>
    </lineage>
</organism>
<dbReference type="STRING" id="446462.Amir_3380"/>
<keyword evidence="7" id="KW-1185">Reference proteome</keyword>
<dbReference type="CDD" id="cd08436">
    <property type="entry name" value="PBP2_LTTR_like_3"/>
    <property type="match status" value="1"/>
</dbReference>
<dbReference type="KEGG" id="ami:Amir_3380"/>
<dbReference type="eggNOG" id="COG0583">
    <property type="taxonomic scope" value="Bacteria"/>
</dbReference>
<dbReference type="GO" id="GO:0003677">
    <property type="term" value="F:DNA binding"/>
    <property type="evidence" value="ECO:0007669"/>
    <property type="project" value="UniProtKB-KW"/>
</dbReference>
<dbReference type="InterPro" id="IPR000847">
    <property type="entry name" value="LysR_HTH_N"/>
</dbReference>
<dbReference type="Gene3D" id="1.10.10.10">
    <property type="entry name" value="Winged helix-like DNA-binding domain superfamily/Winged helix DNA-binding domain"/>
    <property type="match status" value="1"/>
</dbReference>
<dbReference type="EMBL" id="CP001630">
    <property type="protein sequence ID" value="ACU37280.1"/>
    <property type="molecule type" value="Genomic_DNA"/>
</dbReference>
<proteinExistence type="inferred from homology"/>
<accession>C6W9R3</accession>
<keyword evidence="3" id="KW-0238">DNA-binding</keyword>
<evidence type="ECO:0000259" key="5">
    <source>
        <dbReference type="PROSITE" id="PS50931"/>
    </source>
</evidence>
<dbReference type="InterPro" id="IPR036388">
    <property type="entry name" value="WH-like_DNA-bd_sf"/>
</dbReference>
<dbReference type="PANTHER" id="PTHR30419:SF31">
    <property type="entry name" value="BLR3139 PROTEIN"/>
    <property type="match status" value="1"/>
</dbReference>
<evidence type="ECO:0000256" key="1">
    <source>
        <dbReference type="ARBA" id="ARBA00009437"/>
    </source>
</evidence>
<protein>
    <submittedName>
        <fullName evidence="6">Transcriptional regulator, LysR family</fullName>
    </submittedName>
</protein>
<gene>
    <name evidence="6" type="ordered locus">Amir_3380</name>
</gene>
<keyword evidence="4" id="KW-0804">Transcription</keyword>
<feature type="domain" description="HTH lysR-type" evidence="5">
    <location>
        <begin position="4"/>
        <end position="61"/>
    </location>
</feature>
<dbReference type="Gene3D" id="3.40.190.290">
    <property type="match status" value="1"/>
</dbReference>
<dbReference type="PANTHER" id="PTHR30419">
    <property type="entry name" value="HTH-TYPE TRANSCRIPTIONAL REGULATOR YBHD"/>
    <property type="match status" value="1"/>
</dbReference>
<name>C6W9R3_ACTMD</name>
<evidence type="ECO:0000256" key="2">
    <source>
        <dbReference type="ARBA" id="ARBA00023015"/>
    </source>
</evidence>
<evidence type="ECO:0000313" key="6">
    <source>
        <dbReference type="EMBL" id="ACU37280.1"/>
    </source>
</evidence>